<dbReference type="Proteomes" id="UP000321058">
    <property type="component" value="Unassembled WGS sequence"/>
</dbReference>
<dbReference type="EMBL" id="BKAJ01000091">
    <property type="protein sequence ID" value="GEP58008.1"/>
    <property type="molecule type" value="Genomic_DNA"/>
</dbReference>
<sequence length="95" mass="10926">MTSSKRIGLGVALVLGMLSVAAITVPANAAWWGNGQWNNDTRYDNRYNNSNDWNNRYYGYHYRQPPVVYSTPYNYGYQPPPVIYDNTPGFTIRIQ</sequence>
<gene>
    <name evidence="2" type="ORF">RSO01_51740</name>
</gene>
<accession>A0A512NGD7</accession>
<comment type="caution">
    <text evidence="2">The sequence shown here is derived from an EMBL/GenBank/DDBJ whole genome shotgun (WGS) entry which is preliminary data.</text>
</comment>
<proteinExistence type="predicted"/>
<reference evidence="2 3" key="1">
    <citation type="submission" date="2019-07" db="EMBL/GenBank/DDBJ databases">
        <title>Whole genome shotgun sequence of Reyranella soli NBRC 108950.</title>
        <authorList>
            <person name="Hosoyama A."/>
            <person name="Uohara A."/>
            <person name="Ohji S."/>
            <person name="Ichikawa N."/>
        </authorList>
    </citation>
    <scope>NUCLEOTIDE SEQUENCE [LARGE SCALE GENOMIC DNA]</scope>
    <source>
        <strain evidence="2 3">NBRC 108950</strain>
    </source>
</reference>
<keyword evidence="3" id="KW-1185">Reference proteome</keyword>
<feature type="signal peptide" evidence="1">
    <location>
        <begin position="1"/>
        <end position="29"/>
    </location>
</feature>
<dbReference type="RefSeq" id="WP_147152833.1">
    <property type="nucleotide sequence ID" value="NZ_BKAJ01000091.1"/>
</dbReference>
<evidence type="ECO:0000313" key="3">
    <source>
        <dbReference type="Proteomes" id="UP000321058"/>
    </source>
</evidence>
<feature type="chain" id="PRO_5021745663" description="Sulfur globule protein" evidence="1">
    <location>
        <begin position="30"/>
        <end position="95"/>
    </location>
</feature>
<name>A0A512NGD7_9HYPH</name>
<organism evidence="2 3">
    <name type="scientific">Reyranella soli</name>
    <dbReference type="NCBI Taxonomy" id="1230389"/>
    <lineage>
        <taxon>Bacteria</taxon>
        <taxon>Pseudomonadati</taxon>
        <taxon>Pseudomonadota</taxon>
        <taxon>Alphaproteobacteria</taxon>
        <taxon>Hyphomicrobiales</taxon>
        <taxon>Reyranellaceae</taxon>
        <taxon>Reyranella</taxon>
    </lineage>
</organism>
<keyword evidence="1" id="KW-0732">Signal</keyword>
<dbReference type="AlphaFoldDB" id="A0A512NGD7"/>
<evidence type="ECO:0000256" key="1">
    <source>
        <dbReference type="SAM" id="SignalP"/>
    </source>
</evidence>
<protein>
    <recommendedName>
        <fullName evidence="4">Sulfur globule protein</fullName>
    </recommendedName>
</protein>
<evidence type="ECO:0008006" key="4">
    <source>
        <dbReference type="Google" id="ProtNLM"/>
    </source>
</evidence>
<evidence type="ECO:0000313" key="2">
    <source>
        <dbReference type="EMBL" id="GEP58008.1"/>
    </source>
</evidence>